<evidence type="ECO:0000313" key="8">
    <source>
        <dbReference type="Proteomes" id="UP000000272"/>
    </source>
</evidence>
<feature type="binding site" evidence="6">
    <location>
        <position position="134"/>
    </location>
    <ligand>
        <name>Fe cation</name>
        <dbReference type="ChEBI" id="CHEBI:24875"/>
    </ligand>
</feature>
<dbReference type="InterPro" id="IPR036821">
    <property type="entry name" value="Peptide_deformylase_sf"/>
</dbReference>
<dbReference type="PANTHER" id="PTHR10458:SF22">
    <property type="entry name" value="PEPTIDE DEFORMYLASE"/>
    <property type="match status" value="1"/>
</dbReference>
<dbReference type="EMBL" id="CP002131">
    <property type="protein sequence ID" value="ADL07788.1"/>
    <property type="molecule type" value="Genomic_DNA"/>
</dbReference>
<dbReference type="HAMAP" id="MF_00163">
    <property type="entry name" value="Pep_deformylase"/>
    <property type="match status" value="1"/>
</dbReference>
<dbReference type="PRINTS" id="PR01576">
    <property type="entry name" value="PDEFORMYLASE"/>
</dbReference>
<comment type="catalytic activity">
    <reaction evidence="6">
        <text>N-terminal N-formyl-L-methionyl-[peptide] + H2O = N-terminal L-methionyl-[peptide] + formate</text>
        <dbReference type="Rhea" id="RHEA:24420"/>
        <dbReference type="Rhea" id="RHEA-COMP:10639"/>
        <dbReference type="Rhea" id="RHEA-COMP:10640"/>
        <dbReference type="ChEBI" id="CHEBI:15377"/>
        <dbReference type="ChEBI" id="CHEBI:15740"/>
        <dbReference type="ChEBI" id="CHEBI:49298"/>
        <dbReference type="ChEBI" id="CHEBI:64731"/>
        <dbReference type="EC" id="3.5.1.88"/>
    </reaction>
</comment>
<dbReference type="GO" id="GO:0006412">
    <property type="term" value="P:translation"/>
    <property type="evidence" value="ECO:0007669"/>
    <property type="project" value="UniProtKB-UniRule"/>
</dbReference>
<dbReference type="GO" id="GO:0042586">
    <property type="term" value="F:peptide deformylase activity"/>
    <property type="evidence" value="ECO:0007669"/>
    <property type="project" value="UniProtKB-UniRule"/>
</dbReference>
<dbReference type="PANTHER" id="PTHR10458">
    <property type="entry name" value="PEPTIDE DEFORMYLASE"/>
    <property type="match status" value="1"/>
</dbReference>
<name>D9S311_THEOJ</name>
<sequence>MAIRNIRQYGDEVLRKKSKKVTVFDEKLKQLLADMAETMRHANGVGLAAPQVGILKRVIVIDVGEGLIELINPEIISKEGEVVEIEGCLSIPGITGEVPRPQKVRVRAQNPEGEFVEIEGEDLLARALCHEIDHLDGILFIDKAKRIFEEDSKEG</sequence>
<dbReference type="Gene3D" id="3.90.45.10">
    <property type="entry name" value="Peptide deformylase"/>
    <property type="match status" value="1"/>
</dbReference>
<evidence type="ECO:0000256" key="1">
    <source>
        <dbReference type="ARBA" id="ARBA00010759"/>
    </source>
</evidence>
<dbReference type="NCBIfam" id="TIGR00079">
    <property type="entry name" value="pept_deformyl"/>
    <property type="match status" value="1"/>
</dbReference>
<dbReference type="Pfam" id="PF01327">
    <property type="entry name" value="Pep_deformylase"/>
    <property type="match status" value="1"/>
</dbReference>
<gene>
    <name evidence="6" type="primary">def</name>
    <name evidence="7" type="ordered locus">Toce_1026</name>
</gene>
<feature type="active site" evidence="6">
    <location>
        <position position="131"/>
    </location>
</feature>
<dbReference type="AlphaFoldDB" id="D9S311"/>
<dbReference type="PIRSF" id="PIRSF004749">
    <property type="entry name" value="Pep_def"/>
    <property type="match status" value="1"/>
</dbReference>
<dbReference type="FunFam" id="3.90.45.10:FF:000005">
    <property type="entry name" value="Peptide deformylase"/>
    <property type="match status" value="1"/>
</dbReference>
<dbReference type="EC" id="3.5.1.88" evidence="6"/>
<dbReference type="CDD" id="cd00487">
    <property type="entry name" value="Pep_deformylase"/>
    <property type="match status" value="1"/>
</dbReference>
<comment type="cofactor">
    <cofactor evidence="6">
        <name>Fe(2+)</name>
        <dbReference type="ChEBI" id="CHEBI:29033"/>
    </cofactor>
    <text evidence="6">Binds 1 Fe(2+) ion.</text>
</comment>
<accession>D9S311</accession>
<keyword evidence="5 6" id="KW-0408">Iron</keyword>
<feature type="binding site" evidence="6">
    <location>
        <position position="88"/>
    </location>
    <ligand>
        <name>Fe cation</name>
        <dbReference type="ChEBI" id="CHEBI:24875"/>
    </ligand>
</feature>
<keyword evidence="3 6" id="KW-0378">Hydrolase</keyword>
<dbReference type="KEGG" id="toc:Toce_1026"/>
<dbReference type="RefSeq" id="WP_013275828.1">
    <property type="nucleotide sequence ID" value="NC_014377.1"/>
</dbReference>
<dbReference type="HOGENOM" id="CLU_061901_4_2_9"/>
<feature type="binding site" evidence="6">
    <location>
        <position position="130"/>
    </location>
    <ligand>
        <name>Fe cation</name>
        <dbReference type="ChEBI" id="CHEBI:24875"/>
    </ligand>
</feature>
<evidence type="ECO:0000256" key="5">
    <source>
        <dbReference type="ARBA" id="ARBA00023004"/>
    </source>
</evidence>
<proteinExistence type="inferred from homology"/>
<evidence type="ECO:0000256" key="6">
    <source>
        <dbReference type="HAMAP-Rule" id="MF_00163"/>
    </source>
</evidence>
<dbReference type="GO" id="GO:0046872">
    <property type="term" value="F:metal ion binding"/>
    <property type="evidence" value="ECO:0007669"/>
    <property type="project" value="UniProtKB-KW"/>
</dbReference>
<keyword evidence="4 6" id="KW-0648">Protein biosynthesis</keyword>
<dbReference type="InterPro" id="IPR023635">
    <property type="entry name" value="Peptide_deformylase"/>
</dbReference>
<dbReference type="eggNOG" id="COG0242">
    <property type="taxonomic scope" value="Bacteria"/>
</dbReference>
<evidence type="ECO:0000313" key="7">
    <source>
        <dbReference type="EMBL" id="ADL07788.1"/>
    </source>
</evidence>
<dbReference type="SUPFAM" id="SSF56420">
    <property type="entry name" value="Peptide deformylase"/>
    <property type="match status" value="1"/>
</dbReference>
<keyword evidence="8" id="KW-1185">Reference proteome</keyword>
<keyword evidence="2 6" id="KW-0479">Metal-binding</keyword>
<comment type="function">
    <text evidence="6">Removes the formyl group from the N-terminal Met of newly synthesized proteins. Requires at least a dipeptide for an efficient rate of reaction. N-terminal L-methionine is a prerequisite for activity but the enzyme has broad specificity at other positions.</text>
</comment>
<evidence type="ECO:0000256" key="2">
    <source>
        <dbReference type="ARBA" id="ARBA00022723"/>
    </source>
</evidence>
<evidence type="ECO:0000256" key="3">
    <source>
        <dbReference type="ARBA" id="ARBA00022801"/>
    </source>
</evidence>
<evidence type="ECO:0000256" key="4">
    <source>
        <dbReference type="ARBA" id="ARBA00022917"/>
    </source>
</evidence>
<dbReference type="STRING" id="555079.Toce_1026"/>
<dbReference type="NCBIfam" id="NF001159">
    <property type="entry name" value="PRK00150.1-3"/>
    <property type="match status" value="1"/>
</dbReference>
<organism evidence="7 8">
    <name type="scientific">Thermosediminibacter oceani (strain ATCC BAA-1034 / DSM 16646 / JW/IW-1228P)</name>
    <dbReference type="NCBI Taxonomy" id="555079"/>
    <lineage>
        <taxon>Bacteria</taxon>
        <taxon>Bacillati</taxon>
        <taxon>Bacillota</taxon>
        <taxon>Clostridia</taxon>
        <taxon>Thermosediminibacterales</taxon>
        <taxon>Thermosediminibacteraceae</taxon>
        <taxon>Thermosediminibacter</taxon>
    </lineage>
</organism>
<dbReference type="Proteomes" id="UP000000272">
    <property type="component" value="Chromosome"/>
</dbReference>
<protein>
    <recommendedName>
        <fullName evidence="6">Peptide deformylase</fullName>
        <shortName evidence="6">PDF</shortName>
        <ecNumber evidence="6">3.5.1.88</ecNumber>
    </recommendedName>
    <alternativeName>
        <fullName evidence="6">Polypeptide deformylase</fullName>
    </alternativeName>
</protein>
<reference evidence="7 8" key="1">
    <citation type="journal article" date="2010" name="Stand. Genomic Sci.">
        <title>Complete genome sequence of Thermosediminibacter oceani type strain (JW/IW-1228P).</title>
        <authorList>
            <person name="Pitluck S."/>
            <person name="Yasawong M."/>
            <person name="Munk C."/>
            <person name="Nolan M."/>
            <person name="Lapidus A."/>
            <person name="Lucas S."/>
            <person name="Glavina Del Rio T."/>
            <person name="Tice H."/>
            <person name="Cheng J.F."/>
            <person name="Bruce D."/>
            <person name="Detter C."/>
            <person name="Tapia R."/>
            <person name="Han C."/>
            <person name="Goodwin L."/>
            <person name="Liolios K."/>
            <person name="Ivanova N."/>
            <person name="Mavromatis K."/>
            <person name="Mikhailova N."/>
            <person name="Pati A."/>
            <person name="Chen A."/>
            <person name="Palaniappan K."/>
            <person name="Land M."/>
            <person name="Hauser L."/>
            <person name="Chang Y.J."/>
            <person name="Jeffries C.D."/>
            <person name="Rohde M."/>
            <person name="Spring S."/>
            <person name="Sikorski J."/>
            <person name="Goker M."/>
            <person name="Woyke T."/>
            <person name="Bristow J."/>
            <person name="Eisen J.A."/>
            <person name="Markowitz V."/>
            <person name="Hugenholtz P."/>
            <person name="Kyrpides N.C."/>
            <person name="Klenk H.P."/>
        </authorList>
    </citation>
    <scope>NUCLEOTIDE SEQUENCE [LARGE SCALE GENOMIC DNA]</scope>
    <source>
        <strain evidence="8">ATCC BAA-1034 / DSM 16646 / JW/IW-1228P</strain>
    </source>
</reference>
<dbReference type="OrthoDB" id="9784988at2"/>
<comment type="similarity">
    <text evidence="1 6">Belongs to the polypeptide deformylase family.</text>
</comment>